<dbReference type="Proteomes" id="UP001597368">
    <property type="component" value="Unassembled WGS sequence"/>
</dbReference>
<gene>
    <name evidence="1" type="ORF">ACFSKW_54835</name>
</gene>
<keyword evidence="2" id="KW-1185">Reference proteome</keyword>
<evidence type="ECO:0000313" key="2">
    <source>
        <dbReference type="Proteomes" id="UP001597368"/>
    </source>
</evidence>
<accession>A0ABW4THL1</accession>
<dbReference type="Pfam" id="PF10065">
    <property type="entry name" value="DUF2303"/>
    <property type="match status" value="1"/>
</dbReference>
<proteinExistence type="predicted"/>
<comment type="caution">
    <text evidence="1">The sequence shown here is derived from an EMBL/GenBank/DDBJ whole genome shotgun (WGS) entry which is preliminary data.</text>
</comment>
<dbReference type="InterPro" id="IPR019276">
    <property type="entry name" value="DUF2303"/>
</dbReference>
<protein>
    <submittedName>
        <fullName evidence="1">DUF2303 family protein</fullName>
    </submittedName>
</protein>
<sequence length="266" mass="29463">ARAQALATVLEPGKIYAFPTADGPQLLDLDVEEYTSRLPVPQRKTGAVTVEDVASFEAYYAKHSDQDTETYVNVDQRCITAVLNAHSQEGPRWGDHRLHLQLKTTLSWVAWTCNDRKWMPQREFAEFVEDHLSDIREPAAALMLEIATTFQAKTKVNFASATRLSSGDANLVWEETTDATAGAKGNLKVPTEFKIAVKCLELPVVEGEDPVVYGLDARFRYRIERGQLYVSYLLDDPQAVLRDAVLAVVGQVEGGLGIEVLRGTPA</sequence>
<feature type="non-terminal residue" evidence="1">
    <location>
        <position position="1"/>
    </location>
</feature>
<evidence type="ECO:0000313" key="1">
    <source>
        <dbReference type="EMBL" id="MFD1940564.1"/>
    </source>
</evidence>
<name>A0ABW4THL1_9ACTN</name>
<dbReference type="RefSeq" id="WP_379583876.1">
    <property type="nucleotide sequence ID" value="NZ_JBHUFV010000126.1"/>
</dbReference>
<reference evidence="2" key="1">
    <citation type="journal article" date="2019" name="Int. J. Syst. Evol. Microbiol.">
        <title>The Global Catalogue of Microorganisms (GCM) 10K type strain sequencing project: providing services to taxonomists for standard genome sequencing and annotation.</title>
        <authorList>
            <consortium name="The Broad Institute Genomics Platform"/>
            <consortium name="The Broad Institute Genome Sequencing Center for Infectious Disease"/>
            <person name="Wu L."/>
            <person name="Ma J."/>
        </authorList>
    </citation>
    <scope>NUCLEOTIDE SEQUENCE [LARGE SCALE GENOMIC DNA]</scope>
    <source>
        <strain evidence="2">ICMP 6774ER</strain>
    </source>
</reference>
<organism evidence="1 2">
    <name type="scientific">Nonomuraea mangrovi</name>
    <dbReference type="NCBI Taxonomy" id="2316207"/>
    <lineage>
        <taxon>Bacteria</taxon>
        <taxon>Bacillati</taxon>
        <taxon>Actinomycetota</taxon>
        <taxon>Actinomycetes</taxon>
        <taxon>Streptosporangiales</taxon>
        <taxon>Streptosporangiaceae</taxon>
        <taxon>Nonomuraea</taxon>
    </lineage>
</organism>
<dbReference type="EMBL" id="JBHUFV010000126">
    <property type="protein sequence ID" value="MFD1940564.1"/>
    <property type="molecule type" value="Genomic_DNA"/>
</dbReference>